<dbReference type="AlphaFoldDB" id="A0A1C3PEX2"/>
<keyword evidence="2" id="KW-1185">Reference proteome</keyword>
<evidence type="ECO:0000313" key="2">
    <source>
        <dbReference type="Proteomes" id="UP000199013"/>
    </source>
</evidence>
<organism evidence="1 2">
    <name type="scientific">Candidatus Protofrankia californiensis</name>
    <dbReference type="NCBI Taxonomy" id="1839754"/>
    <lineage>
        <taxon>Bacteria</taxon>
        <taxon>Bacillati</taxon>
        <taxon>Actinomycetota</taxon>
        <taxon>Actinomycetes</taxon>
        <taxon>Frankiales</taxon>
        <taxon>Frankiaceae</taxon>
        <taxon>Protofrankia</taxon>
    </lineage>
</organism>
<sequence>MAAACCRDTLLRATITLFIVPVKYSFPDRRRILAEEFEATIPTAIEEIVRWTAL</sequence>
<proteinExistence type="predicted"/>
<evidence type="ECO:0000313" key="1">
    <source>
        <dbReference type="EMBL" id="SBW28403.1"/>
    </source>
</evidence>
<gene>
    <name evidence="1" type="ORF">FDG2_5679</name>
</gene>
<accession>A0A1C3PEX2</accession>
<dbReference type="Proteomes" id="UP000199013">
    <property type="component" value="Unassembled WGS sequence"/>
</dbReference>
<protein>
    <submittedName>
        <fullName evidence="1">Uncharacterized protein</fullName>
    </submittedName>
</protein>
<name>A0A1C3PEX2_9ACTN</name>
<dbReference type="EMBL" id="FLUV01002353">
    <property type="protein sequence ID" value="SBW28403.1"/>
    <property type="molecule type" value="Genomic_DNA"/>
</dbReference>
<reference evidence="2" key="1">
    <citation type="submission" date="2016-02" db="EMBL/GenBank/DDBJ databases">
        <authorList>
            <person name="Wibberg D."/>
        </authorList>
    </citation>
    <scope>NUCLEOTIDE SEQUENCE [LARGE SCALE GENOMIC DNA]</scope>
</reference>